<dbReference type="Proteomes" id="UP001156498">
    <property type="component" value="Chromosome"/>
</dbReference>
<evidence type="ECO:0000313" key="4">
    <source>
        <dbReference type="Proteomes" id="UP001156498"/>
    </source>
</evidence>
<evidence type="ECO:0000259" key="2">
    <source>
        <dbReference type="Pfam" id="PF01593"/>
    </source>
</evidence>
<keyword evidence="4" id="KW-1185">Reference proteome</keyword>
<evidence type="ECO:0000313" key="3">
    <source>
        <dbReference type="EMBL" id="WAE71753.1"/>
    </source>
</evidence>
<dbReference type="PANTHER" id="PTHR42923:SF17">
    <property type="entry name" value="AMINE OXIDASE DOMAIN-CONTAINING PROTEIN"/>
    <property type="match status" value="1"/>
</dbReference>
<dbReference type="InterPro" id="IPR036188">
    <property type="entry name" value="FAD/NAD-bd_sf"/>
</dbReference>
<feature type="region of interest" description="Disordered" evidence="1">
    <location>
        <begin position="148"/>
        <end position="214"/>
    </location>
</feature>
<feature type="compositionally biased region" description="Pro residues" evidence="1">
    <location>
        <begin position="196"/>
        <end position="207"/>
    </location>
</feature>
<organism evidence="3 4">
    <name type="scientific">Streptomonospora nanhaiensis</name>
    <dbReference type="NCBI Taxonomy" id="1323731"/>
    <lineage>
        <taxon>Bacteria</taxon>
        <taxon>Bacillati</taxon>
        <taxon>Actinomycetota</taxon>
        <taxon>Actinomycetes</taxon>
        <taxon>Streptosporangiales</taxon>
        <taxon>Nocardiopsidaceae</taxon>
        <taxon>Streptomonospora</taxon>
    </lineage>
</organism>
<dbReference type="RefSeq" id="WP_267945556.1">
    <property type="nucleotide sequence ID" value="NZ_CP113264.1"/>
</dbReference>
<dbReference type="Gene3D" id="3.90.660.10">
    <property type="match status" value="1"/>
</dbReference>
<feature type="domain" description="Amine oxidase" evidence="2">
    <location>
        <begin position="20"/>
        <end position="146"/>
    </location>
</feature>
<dbReference type="Gene3D" id="3.50.50.60">
    <property type="entry name" value="FAD/NAD(P)-binding domain"/>
    <property type="match status" value="2"/>
</dbReference>
<feature type="compositionally biased region" description="Low complexity" evidence="1">
    <location>
        <begin position="160"/>
        <end position="170"/>
    </location>
</feature>
<feature type="domain" description="Amine oxidase" evidence="2">
    <location>
        <begin position="218"/>
        <end position="480"/>
    </location>
</feature>
<evidence type="ECO:0000256" key="1">
    <source>
        <dbReference type="SAM" id="MobiDB-lite"/>
    </source>
</evidence>
<dbReference type="EMBL" id="CP113264">
    <property type="protein sequence ID" value="WAE71753.1"/>
    <property type="molecule type" value="Genomic_DNA"/>
</dbReference>
<reference evidence="3 4" key="1">
    <citation type="journal article" date="2013" name="Int. J. Syst. Evol. Microbiol.">
        <title>Description of Streptomonospora sediminis sp. nov. and Streptomonospora nanhaiensis sp. nov., and reclassification of Nocardiopsis arabia Hozzein &amp; Goodfellow 2008 as Streptomonospora arabica comb. nov. and emended description of the genus Streptomonospora.</title>
        <authorList>
            <person name="Zhang D.F."/>
            <person name="Pan H.Q."/>
            <person name="He J."/>
            <person name="Zhang X.M."/>
            <person name="Zhang Y.G."/>
            <person name="Klenk H.P."/>
            <person name="Hu J.C."/>
            <person name="Li W.J."/>
        </authorList>
    </citation>
    <scope>NUCLEOTIDE SEQUENCE [LARGE SCALE GENOMIC DNA]</scope>
    <source>
        <strain evidence="3 4">12A09</strain>
    </source>
</reference>
<sequence length="486" mass="52112">MGTGQHTLRRRRVAVIGSGVAGLTAAHILNRDDDVTLLEADDRLGGHAHTHRVADAGGGELRIDSGFIVHNRRTYPRLLRLFDELGVRTQPTEMSMSVSCDGCGLEYAGARGLRAMLPNRSRRGPAYLRMLAEIPRFHRAARGLLASAPDGADEGERAAHGGATAGTRVRGAGRGTRGVRRPAGRRTPSSGTLPPGTLPPGTLPPGARPGTDEPTLGEFVHRHGFSPYMRAHFLLPLVSAVWSCPPGAATDYPARYLFAFLANHGMLGVWGSPRWRTVVGGSGSYVERIAGNLHAVRTGSPVRSLARTADGVRLRTPTDTLDFDAAVVATHADQALALLERPTDAEREVLGAFGYSRNPTLLHTDTSVLPRDRSTWASWNHRLASCEPDRDPVRVSYHMNRLQGLDAADQYVVTLNGTDRVDPARVVAAADYAHPVYTPASLAAQRRLPELDDGVVAFAGAHHGWGFHEDGCASGVRAAASLGTLW</sequence>
<dbReference type="SUPFAM" id="SSF51905">
    <property type="entry name" value="FAD/NAD(P)-binding domain"/>
    <property type="match status" value="1"/>
</dbReference>
<feature type="compositionally biased region" description="Low complexity" evidence="1">
    <location>
        <begin position="185"/>
        <end position="195"/>
    </location>
</feature>
<dbReference type="InterPro" id="IPR002937">
    <property type="entry name" value="Amino_oxidase"/>
</dbReference>
<gene>
    <name evidence="3" type="ORF">OUQ99_21280</name>
</gene>
<dbReference type="InterPro" id="IPR050464">
    <property type="entry name" value="Zeta_carotene_desat/Oxidored"/>
</dbReference>
<name>A0ABY6YHK5_9ACTN</name>
<dbReference type="Pfam" id="PF01593">
    <property type="entry name" value="Amino_oxidase"/>
    <property type="match status" value="2"/>
</dbReference>
<protein>
    <submittedName>
        <fullName evidence="3">FAD-dependent oxidoreductase</fullName>
    </submittedName>
</protein>
<accession>A0ABY6YHK5</accession>
<proteinExistence type="predicted"/>
<dbReference type="PANTHER" id="PTHR42923">
    <property type="entry name" value="PROTOPORPHYRINOGEN OXIDASE"/>
    <property type="match status" value="1"/>
</dbReference>
<dbReference type="Gene3D" id="1.10.405.10">
    <property type="entry name" value="Guanine Nucleotide Dissociation Inhibitor, domain 1"/>
    <property type="match status" value="1"/>
</dbReference>